<keyword evidence="11" id="KW-1185">Reference proteome</keyword>
<dbReference type="InterPro" id="IPR002549">
    <property type="entry name" value="AI-2E-like"/>
</dbReference>
<feature type="transmembrane region" description="Helical" evidence="9">
    <location>
        <begin position="25"/>
        <end position="47"/>
    </location>
</feature>
<evidence type="ECO:0000256" key="9">
    <source>
        <dbReference type="SAM" id="Phobius"/>
    </source>
</evidence>
<dbReference type="AlphaFoldDB" id="A0A6L5YRG4"/>
<dbReference type="EMBL" id="VUNI01000014">
    <property type="protein sequence ID" value="MST75183.1"/>
    <property type="molecule type" value="Genomic_DNA"/>
</dbReference>
<dbReference type="PANTHER" id="PTHR21716:SF53">
    <property type="entry name" value="PERMEASE PERM-RELATED"/>
    <property type="match status" value="1"/>
</dbReference>
<sequence>MNRGSVEEERLVPRSTETKRELYKYIRIGITTFVTFVCCILFFFIILRYKGFADTWKKIMATAQPIIIGLILAYLLNPVMKFFESHLLKFLKPRMKSERKAKKTARALGVTGAILFLFVIIGLLIAAIVPSVINSIISLADTLPGNVQSFISWINGQSFGDTEVTNMIGDYMTKATDFVENWFRNTLLPQANTFITEITSGVISFVKGIMNFIIGIIVAVYVMMIKETLTGQSKKIIYSVCSPKTGNIIIEMVRKSNEIFGGFVTGKILDSAIIGVICYIGCLILRIPDSILVAVIIGCTNVIPFFGPLIGAIPTLLLVVIQSPIHALYLLIFIIILQQVDGNIIGPKILGNSTGLSSFWVMFAILIAGGMWGFAGMVLGVPVFAVIYYIIRRLVAYALRKKQLPTETTKYIHMTHVDEKQNSLQYKMRQSEPVKSDESDVEFGEAPGEENQKNQ</sequence>
<evidence type="ECO:0000256" key="1">
    <source>
        <dbReference type="ARBA" id="ARBA00004651"/>
    </source>
</evidence>
<feature type="transmembrane region" description="Helical" evidence="9">
    <location>
        <begin position="316"/>
        <end position="337"/>
    </location>
</feature>
<dbReference type="Proteomes" id="UP000474024">
    <property type="component" value="Unassembled WGS sequence"/>
</dbReference>
<keyword evidence="5 9" id="KW-0812">Transmembrane</keyword>
<evidence type="ECO:0000256" key="7">
    <source>
        <dbReference type="ARBA" id="ARBA00023136"/>
    </source>
</evidence>
<keyword evidence="7 9" id="KW-0472">Membrane</keyword>
<keyword evidence="6 9" id="KW-1133">Transmembrane helix</keyword>
<comment type="caution">
    <text evidence="10">The sequence shown here is derived from an EMBL/GenBank/DDBJ whole genome shotgun (WGS) entry which is preliminary data.</text>
</comment>
<dbReference type="PANTHER" id="PTHR21716">
    <property type="entry name" value="TRANSMEMBRANE PROTEIN"/>
    <property type="match status" value="1"/>
</dbReference>
<feature type="transmembrane region" description="Helical" evidence="9">
    <location>
        <begin position="59"/>
        <end position="83"/>
    </location>
</feature>
<evidence type="ECO:0000256" key="5">
    <source>
        <dbReference type="ARBA" id="ARBA00022692"/>
    </source>
</evidence>
<feature type="transmembrane region" description="Helical" evidence="9">
    <location>
        <begin position="104"/>
        <end position="129"/>
    </location>
</feature>
<feature type="transmembrane region" description="Helical" evidence="9">
    <location>
        <begin position="374"/>
        <end position="391"/>
    </location>
</feature>
<feature type="transmembrane region" description="Helical" evidence="9">
    <location>
        <begin position="259"/>
        <end position="284"/>
    </location>
</feature>
<evidence type="ECO:0000256" key="3">
    <source>
        <dbReference type="ARBA" id="ARBA00022448"/>
    </source>
</evidence>
<feature type="region of interest" description="Disordered" evidence="8">
    <location>
        <begin position="422"/>
        <end position="455"/>
    </location>
</feature>
<feature type="transmembrane region" description="Helical" evidence="9">
    <location>
        <begin position="291"/>
        <end position="310"/>
    </location>
</feature>
<feature type="transmembrane region" description="Helical" evidence="9">
    <location>
        <begin position="202"/>
        <end position="224"/>
    </location>
</feature>
<comment type="similarity">
    <text evidence="2">Belongs to the autoinducer-2 exporter (AI-2E) (TC 2.A.86) family.</text>
</comment>
<evidence type="ECO:0000256" key="2">
    <source>
        <dbReference type="ARBA" id="ARBA00009773"/>
    </source>
</evidence>
<dbReference type="GO" id="GO:0005886">
    <property type="term" value="C:plasma membrane"/>
    <property type="evidence" value="ECO:0007669"/>
    <property type="project" value="UniProtKB-SubCell"/>
</dbReference>
<evidence type="ECO:0000256" key="6">
    <source>
        <dbReference type="ARBA" id="ARBA00022989"/>
    </source>
</evidence>
<proteinExistence type="inferred from homology"/>
<evidence type="ECO:0000313" key="10">
    <source>
        <dbReference type="EMBL" id="MST75183.1"/>
    </source>
</evidence>
<gene>
    <name evidence="10" type="ORF">FYJ75_09100</name>
</gene>
<keyword evidence="3" id="KW-0813">Transport</keyword>
<feature type="compositionally biased region" description="Basic and acidic residues" evidence="8">
    <location>
        <begin position="429"/>
        <end position="438"/>
    </location>
</feature>
<organism evidence="10 11">
    <name type="scientific">Roseburia porci</name>
    <dbReference type="NCBI Taxonomy" id="2605790"/>
    <lineage>
        <taxon>Bacteria</taxon>
        <taxon>Bacillati</taxon>
        <taxon>Bacillota</taxon>
        <taxon>Clostridia</taxon>
        <taxon>Lachnospirales</taxon>
        <taxon>Lachnospiraceae</taxon>
        <taxon>Roseburia</taxon>
    </lineage>
</organism>
<dbReference type="Pfam" id="PF01594">
    <property type="entry name" value="AI-2E_transport"/>
    <property type="match status" value="1"/>
</dbReference>
<reference evidence="10 11" key="1">
    <citation type="submission" date="2019-08" db="EMBL/GenBank/DDBJ databases">
        <title>In-depth cultivation of the pig gut microbiome towards novel bacterial diversity and tailored functional studies.</title>
        <authorList>
            <person name="Wylensek D."/>
            <person name="Hitch T.C.A."/>
            <person name="Clavel T."/>
        </authorList>
    </citation>
    <scope>NUCLEOTIDE SEQUENCE [LARGE SCALE GENOMIC DNA]</scope>
    <source>
        <strain evidence="10 11">MUC/MUC-530-WT-4D</strain>
    </source>
</reference>
<evidence type="ECO:0000256" key="4">
    <source>
        <dbReference type="ARBA" id="ARBA00022475"/>
    </source>
</evidence>
<name>A0A6L5YRG4_9FIRM</name>
<protein>
    <submittedName>
        <fullName evidence="10">AI-2E family transporter</fullName>
    </submittedName>
</protein>
<keyword evidence="4" id="KW-1003">Cell membrane</keyword>
<evidence type="ECO:0000313" key="11">
    <source>
        <dbReference type="Proteomes" id="UP000474024"/>
    </source>
</evidence>
<dbReference type="GO" id="GO:0055085">
    <property type="term" value="P:transmembrane transport"/>
    <property type="evidence" value="ECO:0007669"/>
    <property type="project" value="TreeGrafter"/>
</dbReference>
<evidence type="ECO:0000256" key="8">
    <source>
        <dbReference type="SAM" id="MobiDB-lite"/>
    </source>
</evidence>
<accession>A0A6L5YRG4</accession>
<comment type="subcellular location">
    <subcellularLocation>
        <location evidence="1">Cell membrane</location>
        <topology evidence="1">Multi-pass membrane protein</topology>
    </subcellularLocation>
</comment>